<feature type="transmembrane region" description="Helical" evidence="1">
    <location>
        <begin position="23"/>
        <end position="46"/>
    </location>
</feature>
<sequence>MNSSVRQNPPHMNSSVRQSPPPVFLLTRFICMIGCMAMPEMIYLDIDIYNIMKYRQESPEYKLKRTKGYFTNFNKSRIKTSKLNMPAAETLKRLINAAAKSRRLMKTFSYWKYRGILYAKPNCSS</sequence>
<evidence type="ECO:0000256" key="1">
    <source>
        <dbReference type="SAM" id="Phobius"/>
    </source>
</evidence>
<keyword evidence="1" id="KW-0812">Transmembrane</keyword>
<dbReference type="KEGG" id="gfs:119639078"/>
<protein>
    <submittedName>
        <fullName evidence="3">Uncharacterized protein LOC119639078</fullName>
    </submittedName>
</protein>
<keyword evidence="1" id="KW-1133">Transmembrane helix</keyword>
<keyword evidence="1" id="KW-0472">Membrane</keyword>
<keyword evidence="2" id="KW-1185">Reference proteome</keyword>
<name>A0A9C5ZD90_9MUSC</name>
<organism evidence="2 3">
    <name type="scientific">Glossina fuscipes</name>
    <dbReference type="NCBI Taxonomy" id="7396"/>
    <lineage>
        <taxon>Eukaryota</taxon>
        <taxon>Metazoa</taxon>
        <taxon>Ecdysozoa</taxon>
        <taxon>Arthropoda</taxon>
        <taxon>Hexapoda</taxon>
        <taxon>Insecta</taxon>
        <taxon>Pterygota</taxon>
        <taxon>Neoptera</taxon>
        <taxon>Endopterygota</taxon>
        <taxon>Diptera</taxon>
        <taxon>Brachycera</taxon>
        <taxon>Muscomorpha</taxon>
        <taxon>Hippoboscoidea</taxon>
        <taxon>Glossinidae</taxon>
        <taxon>Glossina</taxon>
    </lineage>
</organism>
<dbReference type="GeneID" id="119639078"/>
<dbReference type="Proteomes" id="UP000092443">
    <property type="component" value="Unplaced"/>
</dbReference>
<proteinExistence type="predicted"/>
<gene>
    <name evidence="3" type="primary">LOC119639078</name>
</gene>
<accession>A0A9C5ZD90</accession>
<dbReference type="AlphaFoldDB" id="A0A9C5ZD90"/>
<dbReference type="RefSeq" id="XP_037892197.1">
    <property type="nucleotide sequence ID" value="XM_038036269.1"/>
</dbReference>
<reference evidence="3" key="1">
    <citation type="submission" date="2025-08" db="UniProtKB">
        <authorList>
            <consortium name="RefSeq"/>
        </authorList>
    </citation>
    <scope>IDENTIFICATION</scope>
    <source>
        <tissue evidence="3">Whole body pupa</tissue>
    </source>
</reference>
<evidence type="ECO:0000313" key="2">
    <source>
        <dbReference type="Proteomes" id="UP000092443"/>
    </source>
</evidence>
<evidence type="ECO:0000313" key="3">
    <source>
        <dbReference type="RefSeq" id="XP_037892197.1"/>
    </source>
</evidence>